<evidence type="ECO:0000256" key="1">
    <source>
        <dbReference type="ARBA" id="ARBA00004613"/>
    </source>
</evidence>
<evidence type="ECO:0000256" key="3">
    <source>
        <dbReference type="ARBA" id="ARBA00022525"/>
    </source>
</evidence>
<keyword evidence="7" id="KW-0325">Glycoprotein</keyword>
<feature type="disulfide bond" evidence="9">
    <location>
        <begin position="398"/>
        <end position="407"/>
    </location>
</feature>
<dbReference type="Pfam" id="PF00055">
    <property type="entry name" value="Laminin_N"/>
    <property type="match status" value="1"/>
</dbReference>
<dbReference type="Pfam" id="PF01759">
    <property type="entry name" value="NTR"/>
    <property type="match status" value="1"/>
</dbReference>
<dbReference type="Proteomes" id="UP000828390">
    <property type="component" value="Unassembled WGS sequence"/>
</dbReference>
<feature type="domain" description="NTR" evidence="11">
    <location>
        <begin position="446"/>
        <end position="574"/>
    </location>
</feature>
<keyword evidence="4" id="KW-0732">Signal</keyword>
<dbReference type="InterPro" id="IPR050440">
    <property type="entry name" value="Laminin/Netrin_ECM"/>
</dbReference>
<evidence type="ECO:0000259" key="12">
    <source>
        <dbReference type="PROSITE" id="PS51117"/>
    </source>
</evidence>
<proteinExistence type="predicted"/>
<comment type="subcellular location">
    <subcellularLocation>
        <location evidence="1">Secreted</location>
    </subcellularLocation>
</comment>
<keyword evidence="14" id="KW-1185">Reference proteome</keyword>
<dbReference type="GO" id="GO:0005576">
    <property type="term" value="C:extracellular region"/>
    <property type="evidence" value="ECO:0007669"/>
    <property type="project" value="UniProtKB-SubCell"/>
</dbReference>
<dbReference type="GO" id="GO:0005604">
    <property type="term" value="C:basement membrane"/>
    <property type="evidence" value="ECO:0007669"/>
    <property type="project" value="TreeGrafter"/>
</dbReference>
<feature type="disulfide bond" evidence="9">
    <location>
        <begin position="410"/>
        <end position="424"/>
    </location>
</feature>
<reference evidence="13" key="1">
    <citation type="journal article" date="2019" name="bioRxiv">
        <title>The Genome of the Zebra Mussel, Dreissena polymorpha: A Resource for Invasive Species Research.</title>
        <authorList>
            <person name="McCartney M.A."/>
            <person name="Auch B."/>
            <person name="Kono T."/>
            <person name="Mallez S."/>
            <person name="Zhang Y."/>
            <person name="Obille A."/>
            <person name="Becker A."/>
            <person name="Abrahante J.E."/>
            <person name="Garbe J."/>
            <person name="Badalamenti J.P."/>
            <person name="Herman A."/>
            <person name="Mangelson H."/>
            <person name="Liachko I."/>
            <person name="Sullivan S."/>
            <person name="Sone E.D."/>
            <person name="Koren S."/>
            <person name="Silverstein K.A.T."/>
            <person name="Beckman K.B."/>
            <person name="Gohl D.M."/>
        </authorList>
    </citation>
    <scope>NUCLEOTIDE SEQUENCE</scope>
    <source>
        <strain evidence="13">Duluth1</strain>
        <tissue evidence="13">Whole animal</tissue>
    </source>
</reference>
<dbReference type="Gene3D" id="2.40.50.120">
    <property type="match status" value="1"/>
</dbReference>
<dbReference type="FunFam" id="2.60.120.260:FF:000015">
    <property type="entry name" value="Netrin 1"/>
    <property type="match status" value="1"/>
</dbReference>
<dbReference type="CDD" id="cd03579">
    <property type="entry name" value="NTR_netrin-1_like"/>
    <property type="match status" value="1"/>
</dbReference>
<evidence type="ECO:0000313" key="14">
    <source>
        <dbReference type="Proteomes" id="UP000828390"/>
    </source>
</evidence>
<dbReference type="SMART" id="SM00136">
    <property type="entry name" value="LamNT"/>
    <property type="match status" value="1"/>
</dbReference>
<dbReference type="SMART" id="SM00643">
    <property type="entry name" value="C345C"/>
    <property type="match status" value="1"/>
</dbReference>
<dbReference type="SUPFAM" id="SSF49785">
    <property type="entry name" value="Galactose-binding domain-like"/>
    <property type="match status" value="1"/>
</dbReference>
<dbReference type="Gene3D" id="2.10.25.10">
    <property type="entry name" value="Laminin"/>
    <property type="match status" value="2"/>
</dbReference>
<dbReference type="GO" id="GO:0008045">
    <property type="term" value="P:motor neuron axon guidance"/>
    <property type="evidence" value="ECO:0007669"/>
    <property type="project" value="TreeGrafter"/>
</dbReference>
<dbReference type="SMART" id="SM00180">
    <property type="entry name" value="EGF_Lam"/>
    <property type="match status" value="3"/>
</dbReference>
<dbReference type="SUPFAM" id="SSF50242">
    <property type="entry name" value="TIMP-like"/>
    <property type="match status" value="1"/>
</dbReference>
<keyword evidence="6 9" id="KW-1015">Disulfide bond</keyword>
<dbReference type="InterPro" id="IPR018933">
    <property type="entry name" value="Netrin_module_non-TIMP"/>
</dbReference>
<dbReference type="PROSITE" id="PS01248">
    <property type="entry name" value="EGF_LAM_1"/>
    <property type="match status" value="1"/>
</dbReference>
<evidence type="ECO:0000256" key="4">
    <source>
        <dbReference type="ARBA" id="ARBA00022729"/>
    </source>
</evidence>
<reference evidence="13" key="2">
    <citation type="submission" date="2020-11" db="EMBL/GenBank/DDBJ databases">
        <authorList>
            <person name="McCartney M.A."/>
            <person name="Auch B."/>
            <person name="Kono T."/>
            <person name="Mallez S."/>
            <person name="Becker A."/>
            <person name="Gohl D.M."/>
            <person name="Silverstein K.A.T."/>
            <person name="Koren S."/>
            <person name="Bechman K.B."/>
            <person name="Herman A."/>
            <person name="Abrahante J.E."/>
            <person name="Garbe J."/>
        </authorList>
    </citation>
    <scope>NUCLEOTIDE SEQUENCE</scope>
    <source>
        <strain evidence="13">Duluth1</strain>
        <tissue evidence="13">Whole animal</tissue>
    </source>
</reference>
<feature type="disulfide bond" evidence="9">
    <location>
        <begin position="379"/>
        <end position="396"/>
    </location>
</feature>
<dbReference type="FunFam" id="2.10.25.10:FF:000048">
    <property type="entry name" value="Netrin 3"/>
    <property type="match status" value="1"/>
</dbReference>
<dbReference type="EMBL" id="JAIWYP010000002">
    <property type="protein sequence ID" value="KAH3869342.1"/>
    <property type="molecule type" value="Genomic_DNA"/>
</dbReference>
<feature type="domain" description="Laminin EGF-like" evidence="10">
    <location>
        <begin position="377"/>
        <end position="426"/>
    </location>
</feature>
<dbReference type="InterPro" id="IPR001134">
    <property type="entry name" value="Netrin_domain"/>
</dbReference>
<evidence type="ECO:0000259" key="11">
    <source>
        <dbReference type="PROSITE" id="PS50189"/>
    </source>
</evidence>
<dbReference type="Pfam" id="PF00053">
    <property type="entry name" value="EGF_laminin"/>
    <property type="match status" value="1"/>
</dbReference>
<dbReference type="GO" id="GO:0016358">
    <property type="term" value="P:dendrite development"/>
    <property type="evidence" value="ECO:0007669"/>
    <property type="project" value="TreeGrafter"/>
</dbReference>
<evidence type="ECO:0000256" key="2">
    <source>
        <dbReference type="ARBA" id="ARBA00015919"/>
    </source>
</evidence>
<dbReference type="PROSITE" id="PS50027">
    <property type="entry name" value="EGF_LAM_2"/>
    <property type="match status" value="1"/>
</dbReference>
<dbReference type="GO" id="GO:0009888">
    <property type="term" value="P:tissue development"/>
    <property type="evidence" value="ECO:0007669"/>
    <property type="project" value="TreeGrafter"/>
</dbReference>
<keyword evidence="5" id="KW-0677">Repeat</keyword>
<dbReference type="PANTHER" id="PTHR10574:SF365">
    <property type="entry name" value="NETRIN-A-RELATED"/>
    <property type="match status" value="1"/>
</dbReference>
<dbReference type="PROSITE" id="PS51117">
    <property type="entry name" value="LAMININ_NTER"/>
    <property type="match status" value="1"/>
</dbReference>
<dbReference type="Pfam" id="PF24973">
    <property type="entry name" value="EGF_LMN_ATRN"/>
    <property type="match status" value="2"/>
</dbReference>
<evidence type="ECO:0000256" key="9">
    <source>
        <dbReference type="PROSITE-ProRule" id="PRU00460"/>
    </source>
</evidence>
<comment type="caution">
    <text evidence="13">The sequence shown here is derived from an EMBL/GenBank/DDBJ whole genome shotgun (WGS) entry which is preliminary data.</text>
</comment>
<evidence type="ECO:0000256" key="7">
    <source>
        <dbReference type="ARBA" id="ARBA00023180"/>
    </source>
</evidence>
<dbReference type="SUPFAM" id="SSF57196">
    <property type="entry name" value="EGF/Laminin"/>
    <property type="match status" value="3"/>
</dbReference>
<dbReference type="PROSITE" id="PS50189">
    <property type="entry name" value="NTR"/>
    <property type="match status" value="1"/>
</dbReference>
<evidence type="ECO:0000256" key="6">
    <source>
        <dbReference type="ARBA" id="ARBA00023157"/>
    </source>
</evidence>
<dbReference type="Gene3D" id="2.60.120.260">
    <property type="entry name" value="Galactose-binding domain-like"/>
    <property type="match status" value="1"/>
</dbReference>
<dbReference type="InterPro" id="IPR008979">
    <property type="entry name" value="Galactose-bd-like_sf"/>
</dbReference>
<organism evidence="13 14">
    <name type="scientific">Dreissena polymorpha</name>
    <name type="common">Zebra mussel</name>
    <name type="synonym">Mytilus polymorpha</name>
    <dbReference type="NCBI Taxonomy" id="45954"/>
    <lineage>
        <taxon>Eukaryota</taxon>
        <taxon>Metazoa</taxon>
        <taxon>Spiralia</taxon>
        <taxon>Lophotrochozoa</taxon>
        <taxon>Mollusca</taxon>
        <taxon>Bivalvia</taxon>
        <taxon>Autobranchia</taxon>
        <taxon>Heteroconchia</taxon>
        <taxon>Euheterodonta</taxon>
        <taxon>Imparidentia</taxon>
        <taxon>Neoheterodontei</taxon>
        <taxon>Myida</taxon>
        <taxon>Dreissenoidea</taxon>
        <taxon>Dreissenidae</taxon>
        <taxon>Dreissena</taxon>
    </lineage>
</organism>
<name>A0A9D4RK50_DREPO</name>
<dbReference type="CDD" id="cd00055">
    <property type="entry name" value="EGF_Lam"/>
    <property type="match status" value="3"/>
</dbReference>
<dbReference type="InterPro" id="IPR008211">
    <property type="entry name" value="Laminin_N"/>
</dbReference>
<protein>
    <recommendedName>
        <fullName evidence="2">Netrin-1</fullName>
    </recommendedName>
</protein>
<evidence type="ECO:0000313" key="13">
    <source>
        <dbReference type="EMBL" id="KAH3869342.1"/>
    </source>
</evidence>
<dbReference type="GO" id="GO:0009887">
    <property type="term" value="P:animal organ morphogenesis"/>
    <property type="evidence" value="ECO:0007669"/>
    <property type="project" value="TreeGrafter"/>
</dbReference>
<gene>
    <name evidence="13" type="ORF">DPMN_032505</name>
</gene>
<keyword evidence="8 9" id="KW-0424">Laminin EGF-like domain</keyword>
<dbReference type="InterPro" id="IPR002049">
    <property type="entry name" value="LE_dom"/>
</dbReference>
<evidence type="ECO:0000259" key="10">
    <source>
        <dbReference type="PROSITE" id="PS50027"/>
    </source>
</evidence>
<accession>A0A9D4RK50</accession>
<dbReference type="AlphaFoldDB" id="A0A9D4RK50"/>
<evidence type="ECO:0000256" key="5">
    <source>
        <dbReference type="ARBA" id="ARBA00022737"/>
    </source>
</evidence>
<evidence type="ECO:0000256" key="8">
    <source>
        <dbReference type="ARBA" id="ARBA00023292"/>
    </source>
</evidence>
<keyword evidence="3" id="KW-0964">Secreted</keyword>
<sequence length="582" mass="65922">MDLFTEPIVQEDPCYDEVDKPKRCIPDFINAAFGVDVKASSTCGSPPSRYCTSNTDKDGSIIRNCFICDANHAKRQHPPAYLTDLNNPNNLTCWISEPFVQFPHNVTLTLSLGKKFELTYVSLQFCSARPDSMAIYKSTDYGKTWVPFQYYSSNCKKMYGKPSSLSVSKTNEQEALCTEDYSNIDPLTGARVGFSTLVGRPSAYDFDNSPVLQDWVTATDIMIVFNKLNTYGDERQDTEIARESYFYALSDFAVGGRCKCNGHASQCIKDRDGNLVCDCKHNTAGRDCERCKPFHYDRPWARATQRSPNECVACNCNLHAKHCRFNMELYELSGYTSGGVCRKCRHQTEGRFCQHCKEGFYRDPKKDITHRKACKACDCHPVGALGRTCNASTGQCQCKDGVIGLTCNRCAPGYQQSKSPIAPCIKPSKVTRPPPVYNPGSPEAKCGNKCNKKKRLEFKKFCKGQFAIHAEVVAKQDVGEFVKFTINVLKLYKQAPDKNLNRRGETVLWVPKVDLQCNCPRIQLKEKYMIVGNIRPNETRPGFVADRRTIVKKWRNKWQNKLRDFQKNEARGNCRQVGYDDD</sequence>
<dbReference type="FunFam" id="2.10.25.10:FF:000081">
    <property type="entry name" value="Netrin 1"/>
    <property type="match status" value="1"/>
</dbReference>
<dbReference type="InterPro" id="IPR056863">
    <property type="entry name" value="LMN_ATRN_NET-like_EGF"/>
</dbReference>
<feature type="domain" description="Laminin N-terminal" evidence="12">
    <location>
        <begin position="20"/>
        <end position="257"/>
    </location>
</feature>
<dbReference type="InterPro" id="IPR008993">
    <property type="entry name" value="TIMP-like_OB-fold"/>
</dbReference>
<dbReference type="PANTHER" id="PTHR10574">
    <property type="entry name" value="NETRIN/LAMININ-RELATED"/>
    <property type="match status" value="1"/>
</dbReference>
<feature type="disulfide bond" evidence="9">
    <location>
        <begin position="377"/>
        <end position="389"/>
    </location>
</feature>